<geneLocation type="plasmid" evidence="3 4">
    <name>pSS37A-Re-4</name>
</geneLocation>
<dbReference type="Proteomes" id="UP001317629">
    <property type="component" value="Plasmid pSS37A-Re-4"/>
</dbReference>
<name>A0ABM8EEW9_9HYPH</name>
<gene>
    <name evidence="2" type="ORF">SS37A_40980</name>
    <name evidence="3" type="ORF">SS37A_41980</name>
</gene>
<dbReference type="RefSeq" id="WP_281932772.1">
    <property type="nucleotide sequence ID" value="NZ_AP027145.1"/>
</dbReference>
<proteinExistence type="predicted"/>
<evidence type="ECO:0000313" key="2">
    <source>
        <dbReference type="EMBL" id="BDV36568.1"/>
    </source>
</evidence>
<reference evidence="2 4" key="1">
    <citation type="journal article" date="2023" name="Int. J. Syst. Evol. Microbiol.">
        <title>Methylocystis iwaonis sp. nov., a type II methane-oxidizing bacterium from surface soil of a rice paddy field in Japan, and emended description of the genus Methylocystis (ex Whittenbury et al. 1970) Bowman et al. 1993.</title>
        <authorList>
            <person name="Kaise H."/>
            <person name="Sawadogo J.B."/>
            <person name="Alam M.S."/>
            <person name="Ueno C."/>
            <person name="Dianou D."/>
            <person name="Shinjo R."/>
            <person name="Asakawa S."/>
        </authorList>
    </citation>
    <scope>NUCLEOTIDE SEQUENCE [LARGE SCALE GENOMIC DNA]</scope>
    <source>
        <strain evidence="2 4">SS37A-Re</strain>
        <plasmid evidence="2 4">pSS37A-Re-3</plasmid>
        <plasmid evidence="3 4">pSS37A-Re-4</plasmid>
    </source>
</reference>
<dbReference type="Proteomes" id="UP001317629">
    <property type="component" value="Plasmid pSS37A-Re-3"/>
</dbReference>
<geneLocation type="plasmid" evidence="2 4">
    <name>pSS37A-Re-3</name>
</geneLocation>
<feature type="region of interest" description="Disordered" evidence="1">
    <location>
        <begin position="39"/>
        <end position="66"/>
    </location>
</feature>
<organism evidence="2 4">
    <name type="scientific">Methylocystis iwaonis</name>
    <dbReference type="NCBI Taxonomy" id="2885079"/>
    <lineage>
        <taxon>Bacteria</taxon>
        <taxon>Pseudomonadati</taxon>
        <taxon>Pseudomonadota</taxon>
        <taxon>Alphaproteobacteria</taxon>
        <taxon>Hyphomicrobiales</taxon>
        <taxon>Methylocystaceae</taxon>
        <taxon>Methylocystis</taxon>
    </lineage>
</organism>
<dbReference type="EMBL" id="AP027145">
    <property type="protein sequence ID" value="BDV36568.1"/>
    <property type="molecule type" value="Genomic_DNA"/>
</dbReference>
<evidence type="ECO:0000313" key="4">
    <source>
        <dbReference type="Proteomes" id="UP001317629"/>
    </source>
</evidence>
<keyword evidence="2" id="KW-0614">Plasmid</keyword>
<keyword evidence="4" id="KW-1185">Reference proteome</keyword>
<evidence type="ECO:0000256" key="1">
    <source>
        <dbReference type="SAM" id="MobiDB-lite"/>
    </source>
</evidence>
<feature type="region of interest" description="Disordered" evidence="1">
    <location>
        <begin position="130"/>
        <end position="156"/>
    </location>
</feature>
<evidence type="ECO:0000313" key="3">
    <source>
        <dbReference type="EMBL" id="BDV36668.1"/>
    </source>
</evidence>
<protein>
    <submittedName>
        <fullName evidence="2">Uncharacterized protein</fullName>
    </submittedName>
</protein>
<dbReference type="EMBL" id="AP027146">
    <property type="protein sequence ID" value="BDV36668.1"/>
    <property type="molecule type" value="Genomic_DNA"/>
</dbReference>
<accession>A0ABM8EEW9</accession>
<sequence>MNIRKFLTALVREIADEAEHNPSFRERIEQALSVAPLGADVAHAPRTASKTEEPKRPSNRRAPAVLDPVQLARQGEGVLRNALGELNIEQLRDVVADYGMDTGKLVIKWRTPDRIIDRIVEVSRQRALKGSAFRDIAPEDPQERPSAPDLPEPREG</sequence>